<feature type="transmembrane region" description="Helical" evidence="6">
    <location>
        <begin position="1116"/>
        <end position="1137"/>
    </location>
</feature>
<feature type="repeat" description="TPR" evidence="4">
    <location>
        <begin position="1151"/>
        <end position="1184"/>
    </location>
</feature>
<dbReference type="OrthoDB" id="418911at2759"/>
<organism evidence="9">
    <name type="scientific">Hymenolepis diminuta</name>
    <name type="common">Rat tapeworm</name>
    <dbReference type="NCBI Taxonomy" id="6216"/>
    <lineage>
        <taxon>Eukaryota</taxon>
        <taxon>Metazoa</taxon>
        <taxon>Spiralia</taxon>
        <taxon>Lophotrochozoa</taxon>
        <taxon>Platyhelminthes</taxon>
        <taxon>Cestoda</taxon>
        <taxon>Eucestoda</taxon>
        <taxon>Cyclophyllidea</taxon>
        <taxon>Hymenolepididae</taxon>
        <taxon>Hymenolepis</taxon>
    </lineage>
</organism>
<feature type="compositionally biased region" description="Low complexity" evidence="5">
    <location>
        <begin position="826"/>
        <end position="839"/>
    </location>
</feature>
<proteinExistence type="inferred from homology"/>
<gene>
    <name evidence="7" type="ORF">HDID_LOCUS2851</name>
</gene>
<evidence type="ECO:0000256" key="1">
    <source>
        <dbReference type="ARBA" id="ARBA00004123"/>
    </source>
</evidence>
<feature type="region of interest" description="Disordered" evidence="5">
    <location>
        <begin position="1478"/>
        <end position="1521"/>
    </location>
</feature>
<evidence type="ECO:0000313" key="7">
    <source>
        <dbReference type="EMBL" id="VDL22988.1"/>
    </source>
</evidence>
<protein>
    <submittedName>
        <fullName evidence="9">TPR_REGION domain-containing protein</fullName>
    </submittedName>
</protein>
<evidence type="ECO:0000256" key="4">
    <source>
        <dbReference type="PROSITE-ProRule" id="PRU00339"/>
    </source>
</evidence>
<keyword evidence="6" id="KW-0812">Transmembrane</keyword>
<accession>A0A158QDE4</accession>
<evidence type="ECO:0000256" key="2">
    <source>
        <dbReference type="ARBA" id="ARBA00023242"/>
    </source>
</evidence>
<dbReference type="GO" id="GO:0000978">
    <property type="term" value="F:RNA polymerase II cis-regulatory region sequence-specific DNA binding"/>
    <property type="evidence" value="ECO:0007669"/>
    <property type="project" value="TreeGrafter"/>
</dbReference>
<evidence type="ECO:0000313" key="8">
    <source>
        <dbReference type="Proteomes" id="UP000274504"/>
    </source>
</evidence>
<keyword evidence="6" id="KW-0472">Membrane</keyword>
<feature type="transmembrane region" description="Helical" evidence="6">
    <location>
        <begin position="378"/>
        <end position="400"/>
    </location>
</feature>
<dbReference type="SUPFAM" id="SSF48452">
    <property type="entry name" value="TPR-like"/>
    <property type="match status" value="2"/>
</dbReference>
<dbReference type="WBParaSite" id="HDID_0000285301-mRNA-1">
    <property type="protein sequence ID" value="HDID_0000285301-mRNA-1"/>
    <property type="gene ID" value="HDID_0000285301"/>
</dbReference>
<dbReference type="Gene3D" id="1.25.40.10">
    <property type="entry name" value="Tetratricopeptide repeat domain"/>
    <property type="match status" value="2"/>
</dbReference>
<dbReference type="PANTHER" id="PTHR14017:SF1">
    <property type="entry name" value="LD02225P"/>
    <property type="match status" value="1"/>
</dbReference>
<dbReference type="Proteomes" id="UP000274504">
    <property type="component" value="Unassembled WGS sequence"/>
</dbReference>
<feature type="compositionally biased region" description="Basic and acidic residues" evidence="5">
    <location>
        <begin position="809"/>
        <end position="825"/>
    </location>
</feature>
<evidence type="ECO:0000256" key="3">
    <source>
        <dbReference type="ARBA" id="ARBA00034483"/>
    </source>
</evidence>
<feature type="transmembrane region" description="Helical" evidence="6">
    <location>
        <begin position="456"/>
        <end position="475"/>
    </location>
</feature>
<dbReference type="InterPro" id="IPR019734">
    <property type="entry name" value="TPR_rpt"/>
</dbReference>
<dbReference type="SMART" id="SM00028">
    <property type="entry name" value="TPR"/>
    <property type="match status" value="8"/>
</dbReference>
<keyword evidence="4" id="KW-0802">TPR repeat</keyword>
<reference evidence="9" key="1">
    <citation type="submission" date="2016-04" db="UniProtKB">
        <authorList>
            <consortium name="WormBaseParasite"/>
        </authorList>
    </citation>
    <scope>IDENTIFICATION</scope>
</reference>
<dbReference type="STRING" id="6216.A0A158QDE4"/>
<dbReference type="Pfam" id="PF13181">
    <property type="entry name" value="TPR_8"/>
    <property type="match status" value="1"/>
</dbReference>
<feature type="compositionally biased region" description="Low complexity" evidence="5">
    <location>
        <begin position="846"/>
        <end position="860"/>
    </location>
</feature>
<feature type="compositionally biased region" description="Low complexity" evidence="5">
    <location>
        <begin position="776"/>
        <end position="794"/>
    </location>
</feature>
<feature type="transmembrane region" description="Helical" evidence="6">
    <location>
        <begin position="216"/>
        <end position="238"/>
    </location>
</feature>
<comment type="similarity">
    <text evidence="3">Belongs to the UTX family.</text>
</comment>
<feature type="transmembrane region" description="Helical" evidence="6">
    <location>
        <begin position="269"/>
        <end position="286"/>
    </location>
</feature>
<feature type="transmembrane region" description="Helical" evidence="6">
    <location>
        <begin position="487"/>
        <end position="509"/>
    </location>
</feature>
<feature type="transmembrane region" description="Helical" evidence="6">
    <location>
        <begin position="59"/>
        <end position="78"/>
    </location>
</feature>
<dbReference type="GO" id="GO:0010468">
    <property type="term" value="P:regulation of gene expression"/>
    <property type="evidence" value="ECO:0007669"/>
    <property type="project" value="TreeGrafter"/>
</dbReference>
<dbReference type="PANTHER" id="PTHR14017">
    <property type="entry name" value="LYSINE-SPECIFIC DEMETHYLASE"/>
    <property type="match status" value="1"/>
</dbReference>
<dbReference type="InterPro" id="IPR011990">
    <property type="entry name" value="TPR-like_helical_dom_sf"/>
</dbReference>
<keyword evidence="2" id="KW-0539">Nucleus</keyword>
<dbReference type="GO" id="GO:0044666">
    <property type="term" value="C:MLL3/4 complex"/>
    <property type="evidence" value="ECO:0007669"/>
    <property type="project" value="TreeGrafter"/>
</dbReference>
<feature type="compositionally biased region" description="Basic and acidic residues" evidence="5">
    <location>
        <begin position="1483"/>
        <end position="1501"/>
    </location>
</feature>
<dbReference type="PROSITE" id="PS50005">
    <property type="entry name" value="TPR"/>
    <property type="match status" value="2"/>
</dbReference>
<reference evidence="7 8" key="2">
    <citation type="submission" date="2018-11" db="EMBL/GenBank/DDBJ databases">
        <authorList>
            <consortium name="Pathogen Informatics"/>
        </authorList>
    </citation>
    <scope>NUCLEOTIDE SEQUENCE [LARGE SCALE GENOMIC DNA]</scope>
</reference>
<dbReference type="GO" id="GO:0031490">
    <property type="term" value="F:chromatin DNA binding"/>
    <property type="evidence" value="ECO:0007669"/>
    <property type="project" value="TreeGrafter"/>
</dbReference>
<keyword evidence="6" id="KW-1133">Transmembrane helix</keyword>
<comment type="subcellular location">
    <subcellularLocation>
        <location evidence="1">Nucleus</location>
    </subcellularLocation>
</comment>
<evidence type="ECO:0000256" key="5">
    <source>
        <dbReference type="SAM" id="MobiDB-lite"/>
    </source>
</evidence>
<dbReference type="EMBL" id="UYSG01000764">
    <property type="protein sequence ID" value="VDL22988.1"/>
    <property type="molecule type" value="Genomic_DNA"/>
</dbReference>
<sequence length="1521" mass="166887">MAACFTKAVNCDNLWRPWYIILVTCLQAYILYSGIARYIAFKADYFDPKYGGNWNPEALNFYLAMLIIASFFACLFLYTSLTRSSNLAGEGVTLGQGMLACSPHPLRNYPWQTQQAPLSQQEGSNAGLYATANGVLGRGNLSAGLGTVGEEDGLPQFDTWSARSALHVPPSDFVGYPVIPSMFRSMMSTGGTIVTGAKEGGWSLLAILWKRFKHRFIPASSLMHIISAYTFFLALPILEAQRINHHVLLFENVWRSNLNPILRALPPNAMSVEFFNLLFAFAALALRYPAVFWRTNHCFAFTFSLILVILGIQGLLEINATEIIVKLCWNDKNIAPSLAGLCQTASSEPAEMNNNILESTGFDEPRQDPEGLNNAKGLFLSTVGTFTMLLLTSCIFDYGVDQFVDKIVALRRSAIFGAATQDVAPSDAASIQDGGVCGLKTEGQRSRRRAVICRRAIAVLGALCVLAIRMPILIASGKAFELNRQPLLLANIVATVFFFCAWYITWFAFCLKPDWKFKITYSSPCQAPVMHQSVNLNPQYLPHPATLVRLEDNTDNGGPTGTLLTANGGPGPAVGTLNGGVGNTGTALRLISGSPPIYACLNDGGPAAANLNPTGLCRLANVVPPPPPPPPPPTGQVPIGQSNRACVSSVQQQQQNTDCCSVDTEGSSRQSGTNNYVCLQSSLNTATNAHGMNALPQNPSYSNTQPIEQQAMRSNSNQENIDPLSALRYALRQSEILSPVSLRFINSSPYAAQGSGEADARHLLNENVQESHGYLSQSSSTNNPPPTVNGNLTTSSKLEESKQTQPRVTFKELSEKMKNPGERSSEPCSSSNPNSSSDSGIDNHGLVPTPSVTTPTTLSSPLFATLPTVSRTGLSLSFNGSAKIRPSEPTYCNQEQMSSSSNSTPGVFECPRMPPLNLPQNEAGEVSFASLSRRFNLRTTSFEPPPPLAPTSNDPGTVVVAFWVKSASRVSMASSPLDSWSFSEDEAVKLSELDSLEFGFFRIDVGDNKKLLDRAVFYLDGIIARKVYELEESRAKEEQELLKSLGDDPDLFQHSSKIRMEVYLKYSKIQKKSVSPVTYLLLGHYQLLLNRYDDALSAYLRYKGLVNEAGYRNLSFLYGFALCCFHFGAFNTAILLFQQILYLQPSFPRRKEIHVRLGYIYKLRKDLDKSLKHFRQALRDEGPSTWGSTEIQFQIGHLFEVCGRTNQAKSTYEEILANISPESSLNVQHLCLRQLAWLYQTSAEPSLAQTERAIQLLQKAIEIDSSNGKTWYLLGRCQAAVNKVQDAFRSYRSSIDKTEASADTWCSIGVLYQEQNQPMDALQAYFCAVQLDKCHVTAWVNLGTLYESMHQFKEALKCYTNAVNADKRDTIRPPVKARIATLQQLLPRLGDKIPVGPTGGLDPSGLVCAAAAAGGIPPSGKLPTVDAAWDLPIPSELTQRQIQLMLQEANRSQCSAFNNSAEHWSALLKNNAIKLEEDEMEGENEKDVEQIDKGEEPEGEGKQTGMDVTEPSTGELKYIDC</sequence>
<feature type="transmembrane region" description="Helical" evidence="6">
    <location>
        <begin position="18"/>
        <end position="39"/>
    </location>
</feature>
<evidence type="ECO:0000313" key="9">
    <source>
        <dbReference type="WBParaSite" id="HDID_0000285301-mRNA-1"/>
    </source>
</evidence>
<dbReference type="InterPro" id="IPR051630">
    <property type="entry name" value="Corepressor-Demethylase"/>
</dbReference>
<feature type="region of interest" description="Disordered" evidence="5">
    <location>
        <begin position="771"/>
        <end position="860"/>
    </location>
</feature>
<feature type="transmembrane region" description="Helical" evidence="6">
    <location>
        <begin position="298"/>
        <end position="316"/>
    </location>
</feature>
<feature type="repeat" description="TPR" evidence="4">
    <location>
        <begin position="1336"/>
        <end position="1369"/>
    </location>
</feature>
<evidence type="ECO:0000256" key="6">
    <source>
        <dbReference type="SAM" id="Phobius"/>
    </source>
</evidence>
<name>A0A158QDE4_HYMDI</name>